<dbReference type="RefSeq" id="WP_109925035.1">
    <property type="nucleotide sequence ID" value="NZ_QGNZ01000001.1"/>
</dbReference>
<keyword evidence="3" id="KW-1185">Reference proteome</keyword>
<dbReference type="EMBL" id="QGNZ01000001">
    <property type="protein sequence ID" value="PWS29611.1"/>
    <property type="molecule type" value="Genomic_DNA"/>
</dbReference>
<gene>
    <name evidence="2" type="ORF">DHW03_06645</name>
</gene>
<feature type="signal peptide" evidence="1">
    <location>
        <begin position="1"/>
        <end position="18"/>
    </location>
</feature>
<organism evidence="2 3">
    <name type="scientific">Pedobacter yonginense</name>
    <dbReference type="NCBI Taxonomy" id="651869"/>
    <lineage>
        <taxon>Bacteria</taxon>
        <taxon>Pseudomonadati</taxon>
        <taxon>Bacteroidota</taxon>
        <taxon>Sphingobacteriia</taxon>
        <taxon>Sphingobacteriales</taxon>
        <taxon>Sphingobacteriaceae</taxon>
        <taxon>Pedobacter</taxon>
    </lineage>
</organism>
<protein>
    <submittedName>
        <fullName evidence="2">DUF1684 domain-containing protein</fullName>
    </submittedName>
</protein>
<keyword evidence="1" id="KW-0732">Signal</keyword>
<evidence type="ECO:0000256" key="1">
    <source>
        <dbReference type="SAM" id="SignalP"/>
    </source>
</evidence>
<dbReference type="Proteomes" id="UP000245379">
    <property type="component" value="Unassembled WGS sequence"/>
</dbReference>
<dbReference type="AlphaFoldDB" id="A0A317ERR4"/>
<proteinExistence type="predicted"/>
<comment type="caution">
    <text evidence="2">The sequence shown here is derived from an EMBL/GenBank/DDBJ whole genome shotgun (WGS) entry which is preliminary data.</text>
</comment>
<dbReference type="OrthoDB" id="5493262at2"/>
<sequence>MIKILPILLVLCSLNSFAQSYAEQIAKHRENYKQDFIKESYSPLKEKDLKNLNFYDADSTYKIEAKVEILKNEKIFKMPTYDGTSKEFSRYARVAFNLNGKDYQLTLYKSIALANNPLYKDLLFLPFTDETNNKETYGGGRYIDLKMSDIKNETIEIDFNKAYNPYCAYSGGYRCPVPPEENDLQIQILAGEKLYTGEKKH</sequence>
<name>A0A317ERR4_9SPHI</name>
<evidence type="ECO:0000313" key="2">
    <source>
        <dbReference type="EMBL" id="PWS29611.1"/>
    </source>
</evidence>
<dbReference type="Pfam" id="PF07920">
    <property type="entry name" value="DUF1684"/>
    <property type="match status" value="1"/>
</dbReference>
<reference evidence="2 3" key="1">
    <citation type="submission" date="2018-05" db="EMBL/GenBank/DDBJ databases">
        <title>Pedobacter paludis sp. nov., isolated from wetland soil.</title>
        <authorList>
            <person name="Zhang Y."/>
            <person name="Wang G."/>
        </authorList>
    </citation>
    <scope>NUCLEOTIDE SEQUENCE [LARGE SCALE GENOMIC DNA]</scope>
    <source>
        <strain evidence="2 3">KCTC22721</strain>
    </source>
</reference>
<feature type="chain" id="PRO_5016255195" evidence="1">
    <location>
        <begin position="19"/>
        <end position="201"/>
    </location>
</feature>
<accession>A0A317ERR4</accession>
<dbReference type="PANTHER" id="PTHR41913:SF1">
    <property type="entry name" value="DUF1684 DOMAIN-CONTAINING PROTEIN"/>
    <property type="match status" value="1"/>
</dbReference>
<evidence type="ECO:0000313" key="3">
    <source>
        <dbReference type="Proteomes" id="UP000245379"/>
    </source>
</evidence>
<dbReference type="PANTHER" id="PTHR41913">
    <property type="entry name" value="DUF1684 DOMAIN-CONTAINING PROTEIN"/>
    <property type="match status" value="1"/>
</dbReference>
<dbReference type="InterPro" id="IPR012467">
    <property type="entry name" value="DUF1684"/>
</dbReference>